<evidence type="ECO:0000256" key="3">
    <source>
        <dbReference type="ARBA" id="ARBA00022679"/>
    </source>
</evidence>
<keyword evidence="3" id="KW-0808">Transferase</keyword>
<evidence type="ECO:0000256" key="1">
    <source>
        <dbReference type="ARBA" id="ARBA00005051"/>
    </source>
</evidence>
<dbReference type="HOGENOM" id="CLU_008023_2_0_1"/>
<evidence type="ECO:0000259" key="8">
    <source>
        <dbReference type="PROSITE" id="PS50972"/>
    </source>
</evidence>
<evidence type="ECO:0000256" key="6">
    <source>
        <dbReference type="ARBA" id="ARBA00022840"/>
    </source>
</evidence>
<dbReference type="InterPro" id="IPR045031">
    <property type="entry name" value="DHP_synth-like"/>
</dbReference>
<dbReference type="InterPro" id="IPR011005">
    <property type="entry name" value="Dihydropteroate_synth-like_sf"/>
</dbReference>
<evidence type="ECO:0000256" key="7">
    <source>
        <dbReference type="ARBA" id="ARBA00022909"/>
    </source>
</evidence>
<gene>
    <name evidence="9" type="ORF">SCLCIDRAFT_21860</name>
</gene>
<evidence type="ECO:0000256" key="5">
    <source>
        <dbReference type="ARBA" id="ARBA00022777"/>
    </source>
</evidence>
<dbReference type="Pfam" id="PF01288">
    <property type="entry name" value="HPPK"/>
    <property type="match status" value="1"/>
</dbReference>
<keyword evidence="7" id="KW-0289">Folate biosynthesis</keyword>
<keyword evidence="6" id="KW-0067">ATP-binding</keyword>
<reference evidence="10" key="2">
    <citation type="submission" date="2015-01" db="EMBL/GenBank/DDBJ databases">
        <title>Evolutionary Origins and Diversification of the Mycorrhizal Mutualists.</title>
        <authorList>
            <consortium name="DOE Joint Genome Institute"/>
            <consortium name="Mycorrhizal Genomics Consortium"/>
            <person name="Kohler A."/>
            <person name="Kuo A."/>
            <person name="Nagy L.G."/>
            <person name="Floudas D."/>
            <person name="Copeland A."/>
            <person name="Barry K.W."/>
            <person name="Cichocki N."/>
            <person name="Veneault-Fourrey C."/>
            <person name="LaButti K."/>
            <person name="Lindquist E.A."/>
            <person name="Lipzen A."/>
            <person name="Lundell T."/>
            <person name="Morin E."/>
            <person name="Murat C."/>
            <person name="Riley R."/>
            <person name="Ohm R."/>
            <person name="Sun H."/>
            <person name="Tunlid A."/>
            <person name="Henrissat B."/>
            <person name="Grigoriev I.V."/>
            <person name="Hibbett D.S."/>
            <person name="Martin F."/>
        </authorList>
    </citation>
    <scope>NUCLEOTIDE SEQUENCE [LARGE SCALE GENOMIC DNA]</scope>
    <source>
        <strain evidence="10">Foug A</strain>
    </source>
</reference>
<comment type="pathway">
    <text evidence="1">Cofactor biosynthesis; tetrahydrofolate biosynthesis; 2-amino-4-hydroxy-6-hydroxymethyl-7,8-dihydropteridine diphosphate from 7,8-dihydroneopterin triphosphate: step 4/4.</text>
</comment>
<organism evidence="9 10">
    <name type="scientific">Scleroderma citrinum Foug A</name>
    <dbReference type="NCBI Taxonomy" id="1036808"/>
    <lineage>
        <taxon>Eukaryota</taxon>
        <taxon>Fungi</taxon>
        <taxon>Dikarya</taxon>
        <taxon>Basidiomycota</taxon>
        <taxon>Agaricomycotina</taxon>
        <taxon>Agaricomycetes</taxon>
        <taxon>Agaricomycetidae</taxon>
        <taxon>Boletales</taxon>
        <taxon>Sclerodermatineae</taxon>
        <taxon>Sclerodermataceae</taxon>
        <taxon>Scleroderma</taxon>
    </lineage>
</organism>
<evidence type="ECO:0000313" key="10">
    <source>
        <dbReference type="Proteomes" id="UP000053989"/>
    </source>
</evidence>
<dbReference type="GO" id="GO:0003848">
    <property type="term" value="F:2-amino-4-hydroxy-6-hydroxymethyldihydropteridine diphosphokinase activity"/>
    <property type="evidence" value="ECO:0007669"/>
    <property type="project" value="UniProtKB-EC"/>
</dbReference>
<feature type="domain" description="Pterin-binding" evidence="8">
    <location>
        <begin position="235"/>
        <end position="443"/>
    </location>
</feature>
<dbReference type="Pfam" id="PF00809">
    <property type="entry name" value="Pterin_bind"/>
    <property type="match status" value="1"/>
</dbReference>
<dbReference type="GO" id="GO:0005524">
    <property type="term" value="F:ATP binding"/>
    <property type="evidence" value="ECO:0007669"/>
    <property type="project" value="UniProtKB-KW"/>
</dbReference>
<keyword evidence="10" id="KW-1185">Reference proteome</keyword>
<evidence type="ECO:0000256" key="2">
    <source>
        <dbReference type="ARBA" id="ARBA00013253"/>
    </source>
</evidence>
<keyword evidence="5" id="KW-0418">Kinase</keyword>
<dbReference type="GO" id="GO:0005740">
    <property type="term" value="C:mitochondrial envelope"/>
    <property type="evidence" value="ECO:0007669"/>
    <property type="project" value="TreeGrafter"/>
</dbReference>
<dbReference type="InterPro" id="IPR035907">
    <property type="entry name" value="Hppk_sf"/>
</dbReference>
<dbReference type="EMBL" id="KN822016">
    <property type="protein sequence ID" value="KIM66701.1"/>
    <property type="molecule type" value="Genomic_DNA"/>
</dbReference>
<dbReference type="SUPFAM" id="SSF51717">
    <property type="entry name" value="Dihydropteroate synthetase-like"/>
    <property type="match status" value="1"/>
</dbReference>
<dbReference type="Proteomes" id="UP000053989">
    <property type="component" value="Unassembled WGS sequence"/>
</dbReference>
<proteinExistence type="predicted"/>
<dbReference type="STRING" id="1036808.A0A0C3EFK7"/>
<dbReference type="Gene3D" id="3.30.70.560">
    <property type="entry name" value="7,8-Dihydro-6-hydroxymethylpterin-pyrophosphokinase HPPK"/>
    <property type="match status" value="1"/>
</dbReference>
<sequence>MASSETDITIKSPPSSDLHTVAIALGSNLGDRYANIETALHHLEVPMALLEGLGDATKVSVIDTSFMYETAPMYVTDQPRFANCACMVKTNLEPVVLLTLLKKIEDVVGRVPSIRYGPRAVDLDIVFYDDGIIDTRPENNRRDLENLTGELVAPHPRMSEREFVLRPLNELQTLLNNVLSQQACDGWPMLKVLPFPRYPCATTPTPCGLTSVPSTAKCWTIASTDSKGMPGPPKTHILATLPVTPDSFSDGSIRAAVEYVATSVESGADIISIGGYSTRPGAESVSQNEIDQAVPIIRAIRAQDNESIREALISIDTFRSEVAEAAVLAGANCINGLYTFIGPGYPPIQAATDHLLKMRDVTRRLCVPVILMHSQLEAGSDKKYGEYDENLVSAIQTELGNKIDAIVKGEGGVRRWFVIVDRGSGPVDTQYALLRSVASVTAD</sequence>
<dbReference type="SUPFAM" id="SSF55083">
    <property type="entry name" value="6-hydroxymethyl-7,8-dihydropterin pyrophosphokinase, HPPK"/>
    <property type="match status" value="1"/>
</dbReference>
<dbReference type="FunCoup" id="A0A0C3EFK7">
    <property type="interactions" value="195"/>
</dbReference>
<name>A0A0C3EFK7_9AGAM</name>
<dbReference type="UniPathway" id="UPA00077">
    <property type="reaction ID" value="UER00155"/>
</dbReference>
<dbReference type="GO" id="GO:0046656">
    <property type="term" value="P:folic acid biosynthetic process"/>
    <property type="evidence" value="ECO:0007669"/>
    <property type="project" value="UniProtKB-KW"/>
</dbReference>
<dbReference type="GO" id="GO:0004156">
    <property type="term" value="F:dihydropteroate synthase activity"/>
    <property type="evidence" value="ECO:0007669"/>
    <property type="project" value="TreeGrafter"/>
</dbReference>
<dbReference type="CDD" id="cd00483">
    <property type="entry name" value="HPPK"/>
    <property type="match status" value="1"/>
</dbReference>
<dbReference type="InterPro" id="IPR000550">
    <property type="entry name" value="Hppk"/>
</dbReference>
<protein>
    <recommendedName>
        <fullName evidence="2">2-amino-4-hydroxy-6-hydroxymethyldihydropteridine diphosphokinase</fullName>
        <ecNumber evidence="2">2.7.6.3</ecNumber>
    </recommendedName>
</protein>
<evidence type="ECO:0000313" key="9">
    <source>
        <dbReference type="EMBL" id="KIM66701.1"/>
    </source>
</evidence>
<dbReference type="AlphaFoldDB" id="A0A0C3EFK7"/>
<keyword evidence="4" id="KW-0547">Nucleotide-binding</keyword>
<reference evidence="9 10" key="1">
    <citation type="submission" date="2014-04" db="EMBL/GenBank/DDBJ databases">
        <authorList>
            <consortium name="DOE Joint Genome Institute"/>
            <person name="Kuo A."/>
            <person name="Kohler A."/>
            <person name="Nagy L.G."/>
            <person name="Floudas D."/>
            <person name="Copeland A."/>
            <person name="Barry K.W."/>
            <person name="Cichocki N."/>
            <person name="Veneault-Fourrey C."/>
            <person name="LaButti K."/>
            <person name="Lindquist E.A."/>
            <person name="Lipzen A."/>
            <person name="Lundell T."/>
            <person name="Morin E."/>
            <person name="Murat C."/>
            <person name="Sun H."/>
            <person name="Tunlid A."/>
            <person name="Henrissat B."/>
            <person name="Grigoriev I.V."/>
            <person name="Hibbett D.S."/>
            <person name="Martin F."/>
            <person name="Nordberg H.P."/>
            <person name="Cantor M.N."/>
            <person name="Hua S.X."/>
        </authorList>
    </citation>
    <scope>NUCLEOTIDE SEQUENCE [LARGE SCALE GENOMIC DNA]</scope>
    <source>
        <strain evidence="9 10">Foug A</strain>
    </source>
</reference>
<dbReference type="PROSITE" id="PS50972">
    <property type="entry name" value="PTERIN_BINDING"/>
    <property type="match status" value="1"/>
</dbReference>
<dbReference type="PANTHER" id="PTHR20941:SF1">
    <property type="entry name" value="FOLIC ACID SYNTHESIS PROTEIN FOL1"/>
    <property type="match status" value="1"/>
</dbReference>
<dbReference type="PROSITE" id="PS00794">
    <property type="entry name" value="HPPK"/>
    <property type="match status" value="1"/>
</dbReference>
<dbReference type="OrthoDB" id="615426at2759"/>
<accession>A0A0C3EFK7</accession>
<dbReference type="PANTHER" id="PTHR20941">
    <property type="entry name" value="FOLATE SYNTHESIS PROTEINS"/>
    <property type="match status" value="1"/>
</dbReference>
<dbReference type="NCBIfam" id="TIGR01498">
    <property type="entry name" value="folK"/>
    <property type="match status" value="1"/>
</dbReference>
<dbReference type="EC" id="2.7.6.3" evidence="2"/>
<dbReference type="Gene3D" id="3.20.20.20">
    <property type="entry name" value="Dihydropteroate synthase-like"/>
    <property type="match status" value="1"/>
</dbReference>
<dbReference type="GO" id="GO:0016301">
    <property type="term" value="F:kinase activity"/>
    <property type="evidence" value="ECO:0007669"/>
    <property type="project" value="UniProtKB-KW"/>
</dbReference>
<dbReference type="InterPro" id="IPR000489">
    <property type="entry name" value="Pterin-binding_dom"/>
</dbReference>
<dbReference type="GO" id="GO:0046654">
    <property type="term" value="P:tetrahydrofolate biosynthetic process"/>
    <property type="evidence" value="ECO:0007669"/>
    <property type="project" value="UniProtKB-UniPathway"/>
</dbReference>
<dbReference type="InParanoid" id="A0A0C3EFK7"/>
<evidence type="ECO:0000256" key="4">
    <source>
        <dbReference type="ARBA" id="ARBA00022741"/>
    </source>
</evidence>